<evidence type="ECO:0000256" key="4">
    <source>
        <dbReference type="ARBA" id="ARBA00023163"/>
    </source>
</evidence>
<reference evidence="7" key="1">
    <citation type="submission" date="2019-12" db="EMBL/GenBank/DDBJ databases">
        <title>Genome sequencing and annotation of Brassica cretica.</title>
        <authorList>
            <person name="Studholme D.J."/>
            <person name="Sarris P."/>
        </authorList>
    </citation>
    <scope>NUCLEOTIDE SEQUENCE</scope>
    <source>
        <strain evidence="7">PFS-109/04</strain>
        <tissue evidence="7">Leaf</tissue>
    </source>
</reference>
<keyword evidence="4" id="KW-0804">Transcription</keyword>
<organism evidence="7 8">
    <name type="scientific">Brassica cretica</name>
    <name type="common">Mustard</name>
    <dbReference type="NCBI Taxonomy" id="69181"/>
    <lineage>
        <taxon>Eukaryota</taxon>
        <taxon>Viridiplantae</taxon>
        <taxon>Streptophyta</taxon>
        <taxon>Embryophyta</taxon>
        <taxon>Tracheophyta</taxon>
        <taxon>Spermatophyta</taxon>
        <taxon>Magnoliopsida</taxon>
        <taxon>eudicotyledons</taxon>
        <taxon>Gunneridae</taxon>
        <taxon>Pentapetalae</taxon>
        <taxon>rosids</taxon>
        <taxon>malvids</taxon>
        <taxon>Brassicales</taxon>
        <taxon>Brassicaceae</taxon>
        <taxon>Brassiceae</taxon>
        <taxon>Brassica</taxon>
    </lineage>
</organism>
<dbReference type="AlphaFoldDB" id="A0A8S9RDJ7"/>
<dbReference type="GO" id="GO:0003677">
    <property type="term" value="F:DNA binding"/>
    <property type="evidence" value="ECO:0007669"/>
    <property type="project" value="UniProtKB-KW"/>
</dbReference>
<dbReference type="SUPFAM" id="SSF101941">
    <property type="entry name" value="NAC domain"/>
    <property type="match status" value="1"/>
</dbReference>
<evidence type="ECO:0000259" key="6">
    <source>
        <dbReference type="PROSITE" id="PS51005"/>
    </source>
</evidence>
<dbReference type="EMBL" id="QGKX02000095">
    <property type="protein sequence ID" value="KAF3570994.1"/>
    <property type="molecule type" value="Genomic_DNA"/>
</dbReference>
<evidence type="ECO:0000313" key="7">
    <source>
        <dbReference type="EMBL" id="KAF3570994.1"/>
    </source>
</evidence>
<evidence type="ECO:0000256" key="2">
    <source>
        <dbReference type="ARBA" id="ARBA00023015"/>
    </source>
</evidence>
<feature type="domain" description="NAC" evidence="6">
    <location>
        <begin position="16"/>
        <end position="92"/>
    </location>
</feature>
<evidence type="ECO:0000313" key="8">
    <source>
        <dbReference type="Proteomes" id="UP000712600"/>
    </source>
</evidence>
<dbReference type="PANTHER" id="PTHR31989">
    <property type="entry name" value="NAC DOMAIN-CONTAINING PROTEIN 82-RELATED"/>
    <property type="match status" value="1"/>
</dbReference>
<dbReference type="GO" id="GO:0006355">
    <property type="term" value="P:regulation of DNA-templated transcription"/>
    <property type="evidence" value="ECO:0007669"/>
    <property type="project" value="InterPro"/>
</dbReference>
<name>A0A8S9RDJ7_BRACR</name>
<dbReference type="GO" id="GO:0005634">
    <property type="term" value="C:nucleus"/>
    <property type="evidence" value="ECO:0007669"/>
    <property type="project" value="UniProtKB-SubCell"/>
</dbReference>
<evidence type="ECO:0000256" key="1">
    <source>
        <dbReference type="ARBA" id="ARBA00004123"/>
    </source>
</evidence>
<accession>A0A8S9RDJ7</accession>
<keyword evidence="5" id="KW-0539">Nucleus</keyword>
<dbReference type="InterPro" id="IPR036093">
    <property type="entry name" value="NAC_dom_sf"/>
</dbReference>
<evidence type="ECO:0000256" key="5">
    <source>
        <dbReference type="ARBA" id="ARBA00023242"/>
    </source>
</evidence>
<keyword evidence="2" id="KW-0805">Transcription regulation</keyword>
<comment type="subcellular location">
    <subcellularLocation>
        <location evidence="1">Nucleus</location>
    </subcellularLocation>
</comment>
<dbReference type="InterPro" id="IPR003441">
    <property type="entry name" value="NAC-dom"/>
</dbReference>
<dbReference type="Proteomes" id="UP000712600">
    <property type="component" value="Unassembled WGS sequence"/>
</dbReference>
<keyword evidence="3" id="KW-0238">DNA-binding</keyword>
<evidence type="ECO:0000256" key="3">
    <source>
        <dbReference type="ARBA" id="ARBA00023125"/>
    </source>
</evidence>
<gene>
    <name evidence="7" type="ORF">F2Q69_00061386</name>
</gene>
<dbReference type="PROSITE" id="PS51005">
    <property type="entry name" value="NAC"/>
    <property type="match status" value="1"/>
</dbReference>
<proteinExistence type="predicted"/>
<dbReference type="Gene3D" id="2.170.150.80">
    <property type="entry name" value="NAC domain"/>
    <property type="match status" value="1"/>
</dbReference>
<dbReference type="Pfam" id="PF02365">
    <property type="entry name" value="NAM"/>
    <property type="match status" value="1"/>
</dbReference>
<sequence>MASMNQNIKVLTLDSLPVGLRFRPTDEELVRFYLQRKINGHDDDVTAIREIDICKWEPWDLPGICLRSYGFWPHQFNFPDVIMTLCCRFLCD</sequence>
<comment type="caution">
    <text evidence="7">The sequence shown here is derived from an EMBL/GenBank/DDBJ whole genome shotgun (WGS) entry which is preliminary data.</text>
</comment>
<protein>
    <recommendedName>
        <fullName evidence="6">NAC domain-containing protein</fullName>
    </recommendedName>
</protein>